<name>D4LF73_RUMC1</name>
<dbReference type="AlphaFoldDB" id="D4LF73"/>
<dbReference type="SFLD" id="SFLDS00029">
    <property type="entry name" value="Radical_SAM"/>
    <property type="match status" value="1"/>
</dbReference>
<dbReference type="Gene3D" id="3.20.20.70">
    <property type="entry name" value="Aldolase class I"/>
    <property type="match status" value="1"/>
</dbReference>
<dbReference type="GO" id="GO:0016829">
    <property type="term" value="F:lyase activity"/>
    <property type="evidence" value="ECO:0007669"/>
    <property type="project" value="UniProtKB-KW"/>
</dbReference>
<dbReference type="InterPro" id="IPR058240">
    <property type="entry name" value="rSAM_sf"/>
</dbReference>
<feature type="binding site" evidence="5">
    <location>
        <position position="72"/>
    </location>
    <ligand>
        <name>[4Fe-4S] cluster</name>
        <dbReference type="ChEBI" id="CHEBI:49883"/>
        <note>4Fe-4S-S-AdoMet</note>
    </ligand>
</feature>
<dbReference type="BioCyc" id="RCHA213810:RUM_RS11025-MONOMER"/>
<dbReference type="PATRIC" id="fig|213810.4.peg.2158"/>
<dbReference type="Proteomes" id="UP000007054">
    <property type="component" value="Chromosome"/>
</dbReference>
<dbReference type="EC" id="1.97.1.4" evidence="7"/>
<evidence type="ECO:0000256" key="1">
    <source>
        <dbReference type="ARBA" id="ARBA00022691"/>
    </source>
</evidence>
<keyword evidence="7" id="KW-0456">Lyase</keyword>
<gene>
    <name evidence="7" type="ordered locus">RUM_22690</name>
</gene>
<dbReference type="EMBL" id="FP929052">
    <property type="protein sequence ID" value="CBL18268.1"/>
    <property type="molecule type" value="Genomic_DNA"/>
</dbReference>
<evidence type="ECO:0000313" key="8">
    <source>
        <dbReference type="Proteomes" id="UP000007054"/>
    </source>
</evidence>
<feature type="binding site" evidence="5">
    <location>
        <position position="69"/>
    </location>
    <ligand>
        <name>[4Fe-4S] cluster</name>
        <dbReference type="ChEBI" id="CHEBI:49883"/>
        <note>4Fe-4S-S-AdoMet</note>
    </ligand>
</feature>
<dbReference type="SFLD" id="SFLDG01099">
    <property type="entry name" value="Uncharacterised_Radical_SAM_Su"/>
    <property type="match status" value="1"/>
</dbReference>
<keyword evidence="7" id="KW-0670">Pyruvate</keyword>
<evidence type="ECO:0000256" key="5">
    <source>
        <dbReference type="PIRSR" id="PIRSR004869-50"/>
    </source>
</evidence>
<dbReference type="PIRSF" id="PIRSF004869">
    <property type="entry name" value="PflX_prd"/>
    <property type="match status" value="1"/>
</dbReference>
<proteinExistence type="predicted"/>
<dbReference type="KEGG" id="rch:RUM_22690"/>
<dbReference type="InterPro" id="IPR007197">
    <property type="entry name" value="rSAM"/>
</dbReference>
<feature type="binding site" evidence="5">
    <location>
        <position position="65"/>
    </location>
    <ligand>
        <name>[4Fe-4S] cluster</name>
        <dbReference type="ChEBI" id="CHEBI:49883"/>
        <note>4Fe-4S-S-AdoMet</note>
    </ligand>
</feature>
<protein>
    <submittedName>
        <fullName evidence="7">Uncharacterized Fe-S protein PflX, homolog of pyruvate formate lyase activating proteins</fullName>
        <ecNumber evidence="7">1.97.1.4</ecNumber>
    </submittedName>
</protein>
<dbReference type="Pfam" id="PF04055">
    <property type="entry name" value="Radical_SAM"/>
    <property type="match status" value="1"/>
</dbReference>
<dbReference type="GeneID" id="83156918"/>
<reference evidence="7" key="1">
    <citation type="submission" date="2010-03" db="EMBL/GenBank/DDBJ databases">
        <title>The genome sequence of Ruminococcus sp. 18P13.</title>
        <authorList>
            <consortium name="metaHIT consortium -- http://www.metahit.eu/"/>
            <person name="Pajon A."/>
            <person name="Turner K."/>
            <person name="Parkhill J."/>
            <person name="Bernalier A."/>
        </authorList>
    </citation>
    <scope>NUCLEOTIDE SEQUENCE [LARGE SCALE GENOMIC DNA]</scope>
    <source>
        <strain evidence="7">Type strain: 18P13</strain>
    </source>
</reference>
<dbReference type="InterPro" id="IPR040085">
    <property type="entry name" value="MJ0674-like"/>
</dbReference>
<keyword evidence="2 5" id="KW-0479">Metal-binding</keyword>
<evidence type="ECO:0000259" key="6">
    <source>
        <dbReference type="Pfam" id="PF04055"/>
    </source>
</evidence>
<reference evidence="7" key="2">
    <citation type="submission" date="2010-03" db="EMBL/GenBank/DDBJ databases">
        <authorList>
            <person name="Pajon A."/>
        </authorList>
    </citation>
    <scope>NUCLEOTIDE SEQUENCE</scope>
    <source>
        <strain evidence="7">Type strain: 18P13</strain>
    </source>
</reference>
<dbReference type="HOGENOM" id="CLU_062674_0_1_9"/>
<keyword evidence="7" id="KW-0560">Oxidoreductase</keyword>
<evidence type="ECO:0000256" key="3">
    <source>
        <dbReference type="ARBA" id="ARBA00023004"/>
    </source>
</evidence>
<sequence>MTYTERLLKDCTLCPRRCHANRLRGERGACGMTDEIRIARAALHPWEEPCISGEHGSGTVFFSGCPLQCVYCQNREIAAGRLGKPYTVQKLADAFLDLQEQHAHNVNLVTPTHMVPQILDALQLAKAQGLHIPIVYNTGGYENTETLKLLEGWVDVYLTDFKYLSTALSGAYSHAADYAEAAKPALAEMVRQTGAARFSPEGMMEQGVIVRHLLLPGQTADARAVVEYLYHTYGDRIWISLMNQYTPLPWVQQDPLLCRRVTRQEYDAVVDYAVALGVENGFTQEGEAASESFIPQFEGE</sequence>
<feature type="domain" description="Radical SAM core" evidence="6">
    <location>
        <begin position="60"/>
        <end position="165"/>
    </location>
</feature>
<dbReference type="GO" id="GO:0046872">
    <property type="term" value="F:metal ion binding"/>
    <property type="evidence" value="ECO:0007669"/>
    <property type="project" value="UniProtKB-KW"/>
</dbReference>
<dbReference type="GO" id="GO:0043365">
    <property type="term" value="F:[formate-C-acetyltransferase]-activating enzyme activity"/>
    <property type="evidence" value="ECO:0007669"/>
    <property type="project" value="UniProtKB-EC"/>
</dbReference>
<keyword evidence="3 5" id="KW-0408">Iron</keyword>
<keyword evidence="1 5" id="KW-0949">S-adenosyl-L-methionine</keyword>
<keyword evidence="4 5" id="KW-0411">Iron-sulfur</keyword>
<dbReference type="InterPro" id="IPR016431">
    <property type="entry name" value="Pyrv-formate_lyase-activ_prd"/>
</dbReference>
<evidence type="ECO:0000256" key="4">
    <source>
        <dbReference type="ARBA" id="ARBA00023014"/>
    </source>
</evidence>
<dbReference type="CDD" id="cd01335">
    <property type="entry name" value="Radical_SAM"/>
    <property type="match status" value="1"/>
</dbReference>
<evidence type="ECO:0000256" key="2">
    <source>
        <dbReference type="ARBA" id="ARBA00022723"/>
    </source>
</evidence>
<dbReference type="InterPro" id="IPR013785">
    <property type="entry name" value="Aldolase_TIM"/>
</dbReference>
<keyword evidence="8" id="KW-1185">Reference proteome</keyword>
<dbReference type="PANTHER" id="PTHR43075:SF1">
    <property type="entry name" value="FORMATE LYASE ACTIVATING ENZYME, PUTATIVE (AFU_ORTHOLOGUE AFUA_2G15630)-RELATED"/>
    <property type="match status" value="1"/>
</dbReference>
<accession>D4LF73</accession>
<dbReference type="PANTHER" id="PTHR43075">
    <property type="entry name" value="FORMATE LYASE ACTIVATING ENZYME, PUTATIVE (AFU_ORTHOLOGUE AFUA_2G15630)-RELATED"/>
    <property type="match status" value="1"/>
</dbReference>
<dbReference type="GO" id="GO:0051536">
    <property type="term" value="F:iron-sulfur cluster binding"/>
    <property type="evidence" value="ECO:0007669"/>
    <property type="project" value="UniProtKB-KW"/>
</dbReference>
<dbReference type="STRING" id="213810.RUM_22690"/>
<evidence type="ECO:0000313" key="7">
    <source>
        <dbReference type="EMBL" id="CBL18268.1"/>
    </source>
</evidence>
<comment type="cofactor">
    <cofactor evidence="5">
        <name>[4Fe-4S] cluster</name>
        <dbReference type="ChEBI" id="CHEBI:49883"/>
    </cofactor>
    <text evidence="5">Binds 1 [4Fe-4S] cluster. The cluster is coordinated with 3 cysteines and an exchangeable S-adenosyl-L-methionine.</text>
</comment>
<dbReference type="SUPFAM" id="SSF102114">
    <property type="entry name" value="Radical SAM enzymes"/>
    <property type="match status" value="1"/>
</dbReference>
<dbReference type="RefSeq" id="WP_015559174.1">
    <property type="nucleotide sequence ID" value="NC_021039.1"/>
</dbReference>
<organism evidence="7 8">
    <name type="scientific">Ruminococcus champanellensis (strain DSM 18848 / JCM 17042 / KCTC 15320 / 18P13)</name>
    <dbReference type="NCBI Taxonomy" id="213810"/>
    <lineage>
        <taxon>Bacteria</taxon>
        <taxon>Bacillati</taxon>
        <taxon>Bacillota</taxon>
        <taxon>Clostridia</taxon>
        <taxon>Eubacteriales</taxon>
        <taxon>Oscillospiraceae</taxon>
        <taxon>Ruminococcus</taxon>
    </lineage>
</organism>